<keyword evidence="2" id="KW-1185">Reference proteome</keyword>
<evidence type="ECO:0000313" key="1">
    <source>
        <dbReference type="EMBL" id="KAK7492557.1"/>
    </source>
</evidence>
<organism evidence="1 2">
    <name type="scientific">Batillaria attramentaria</name>
    <dbReference type="NCBI Taxonomy" id="370345"/>
    <lineage>
        <taxon>Eukaryota</taxon>
        <taxon>Metazoa</taxon>
        <taxon>Spiralia</taxon>
        <taxon>Lophotrochozoa</taxon>
        <taxon>Mollusca</taxon>
        <taxon>Gastropoda</taxon>
        <taxon>Caenogastropoda</taxon>
        <taxon>Sorbeoconcha</taxon>
        <taxon>Cerithioidea</taxon>
        <taxon>Batillariidae</taxon>
        <taxon>Batillaria</taxon>
    </lineage>
</organism>
<comment type="caution">
    <text evidence="1">The sequence shown here is derived from an EMBL/GenBank/DDBJ whole genome shotgun (WGS) entry which is preliminary data.</text>
</comment>
<sequence>MRGTPREQPRLCNRLIEGGAMTHRVTRALPHPEILCKVTQLFLAVGHFSCTTLSPHWPVTTVRSPPPPRLAALRLAPGEFHANGSGHRRAEGRFE</sequence>
<dbReference type="AlphaFoldDB" id="A0ABD0KZA9"/>
<evidence type="ECO:0000313" key="2">
    <source>
        <dbReference type="Proteomes" id="UP001519460"/>
    </source>
</evidence>
<dbReference type="EMBL" id="JACVVK020000102">
    <property type="protein sequence ID" value="KAK7492557.1"/>
    <property type="molecule type" value="Genomic_DNA"/>
</dbReference>
<proteinExistence type="predicted"/>
<name>A0ABD0KZA9_9CAEN</name>
<gene>
    <name evidence="1" type="ORF">BaRGS_00016223</name>
</gene>
<protein>
    <submittedName>
        <fullName evidence="1">Uncharacterized protein</fullName>
    </submittedName>
</protein>
<accession>A0ABD0KZA9</accession>
<dbReference type="Proteomes" id="UP001519460">
    <property type="component" value="Unassembled WGS sequence"/>
</dbReference>
<reference evidence="1 2" key="1">
    <citation type="journal article" date="2023" name="Sci. Data">
        <title>Genome assembly of the Korean intertidal mud-creeper Batillaria attramentaria.</title>
        <authorList>
            <person name="Patra A.K."/>
            <person name="Ho P.T."/>
            <person name="Jun S."/>
            <person name="Lee S.J."/>
            <person name="Kim Y."/>
            <person name="Won Y.J."/>
        </authorList>
    </citation>
    <scope>NUCLEOTIDE SEQUENCE [LARGE SCALE GENOMIC DNA]</scope>
    <source>
        <strain evidence="1">Wonlab-2016</strain>
    </source>
</reference>